<keyword evidence="2" id="KW-1185">Reference proteome</keyword>
<organism evidence="1 2">
    <name type="scientific">Cohnella soli</name>
    <dbReference type="NCBI Taxonomy" id="425005"/>
    <lineage>
        <taxon>Bacteria</taxon>
        <taxon>Bacillati</taxon>
        <taxon>Bacillota</taxon>
        <taxon>Bacilli</taxon>
        <taxon>Bacillales</taxon>
        <taxon>Paenibacillaceae</taxon>
        <taxon>Cohnella</taxon>
    </lineage>
</organism>
<evidence type="ECO:0008006" key="3">
    <source>
        <dbReference type="Google" id="ProtNLM"/>
    </source>
</evidence>
<accession>A0ABW0I3N4</accession>
<comment type="caution">
    <text evidence="1">The sequence shown here is derived from an EMBL/GenBank/DDBJ whole genome shotgun (WGS) entry which is preliminary data.</text>
</comment>
<dbReference type="EMBL" id="JBHSMI010000067">
    <property type="protein sequence ID" value="MFC5407180.1"/>
    <property type="molecule type" value="Genomic_DNA"/>
</dbReference>
<protein>
    <recommendedName>
        <fullName evidence="3">Glycosyl hydrolase-like 10 domain-containing protein</fullName>
    </recommendedName>
</protein>
<dbReference type="Proteomes" id="UP001596113">
    <property type="component" value="Unassembled WGS sequence"/>
</dbReference>
<proteinExistence type="predicted"/>
<evidence type="ECO:0000313" key="1">
    <source>
        <dbReference type="EMBL" id="MFC5407180.1"/>
    </source>
</evidence>
<gene>
    <name evidence="1" type="ORF">ACFPOF_31010</name>
</gene>
<name>A0ABW0I3N4_9BACL</name>
<dbReference type="RefSeq" id="WP_378139609.1">
    <property type="nucleotide sequence ID" value="NZ_JBHSMI010000067.1"/>
</dbReference>
<reference evidence="2" key="1">
    <citation type="journal article" date="2019" name="Int. J. Syst. Evol. Microbiol.">
        <title>The Global Catalogue of Microorganisms (GCM) 10K type strain sequencing project: providing services to taxonomists for standard genome sequencing and annotation.</title>
        <authorList>
            <consortium name="The Broad Institute Genomics Platform"/>
            <consortium name="The Broad Institute Genome Sequencing Center for Infectious Disease"/>
            <person name="Wu L."/>
            <person name="Ma J."/>
        </authorList>
    </citation>
    <scope>NUCLEOTIDE SEQUENCE [LARGE SCALE GENOMIC DNA]</scope>
    <source>
        <strain evidence="2">CGMCC 1.18575</strain>
    </source>
</reference>
<sequence>MSLSSYEKWIWIELIGFDNTHSDFAVAAYLERVGFIPTAMCLLLFTPDFVHAHEGMDSETVLPIEVCSYAARPYGKERNRQEWTNHQLRNLIAELQKYGIEIYCSFFDLFRVEAGDTPRSSEWCGAHPELYEMNKSGQALNVINPLRRFKDGTYYEDLFITDLMVVIRDYGFDGYHGADGYTSPRKSLAEADYSDDMVDQFVHHSGITDLPDRFANCDDNPTLMGERAEWIWLHRRLEWIRFHGERWAQLWHKIMAAIRREHKKAYANTAWTRDPFEAMYRYGVDYQQLAATGIDGFIVESVGASLSAGADETEYEPGNEFMSMIMTIKAYVPDTKLICLNAIQDTNEQWDALSHAPTVLERDIYAFSNVYLQTRSGLHRCTEGFMACLGDGISRDGWEWILKRWNLGFDILAQRTVGASLVWSDKALHQSLEHYIATRHWPAHKFTYELIARGAPIHSVVDVKDLRQTSGAIVVTNFHLLPDDELKSVLAYRNGAAIMIGLMTDRIAQALSGAGLVAACELNQQFCVIREEQSGAVNVFSMLQDKKLEGEEQEHEQGSLQEINDAKSWLESLYFSPVTEDFLTSCVQALIKITGAPHVIRNDDHIRPIVLEMNPNRWRIMIRNLHLNYKSASLDVGRAIDKMSILTEFPGIPVATNDSRFQLYVPGRGMVIVEIDFKSMDLTAG</sequence>
<evidence type="ECO:0000313" key="2">
    <source>
        <dbReference type="Proteomes" id="UP001596113"/>
    </source>
</evidence>